<organism evidence="6 7">
    <name type="scientific">Natronobacillus azotifigens</name>
    <dbReference type="NCBI Taxonomy" id="472978"/>
    <lineage>
        <taxon>Bacteria</taxon>
        <taxon>Bacillati</taxon>
        <taxon>Bacillota</taxon>
        <taxon>Bacilli</taxon>
        <taxon>Bacillales</taxon>
        <taxon>Bacillaceae</taxon>
        <taxon>Natronobacillus</taxon>
    </lineage>
</organism>
<protein>
    <submittedName>
        <fullName evidence="6">RNA polymerase sigma factor</fullName>
    </submittedName>
</protein>
<sequence length="105" mass="12758">MDNHLLNQKLINDWYDTYGRTIFKYVLNMINDYQEAEDLMHDVFIKAFTYLEKGKVIDYPKTFLYKTAHNLTIDFIRKQAPIKVIKDFLFRKKAHSSLRSRISYW</sequence>
<dbReference type="Pfam" id="PF04542">
    <property type="entry name" value="Sigma70_r2"/>
    <property type="match status" value="1"/>
</dbReference>
<keyword evidence="2" id="KW-0731">Sigma factor</keyword>
<evidence type="ECO:0000313" key="6">
    <source>
        <dbReference type="EMBL" id="MCZ0703831.1"/>
    </source>
</evidence>
<dbReference type="SUPFAM" id="SSF88946">
    <property type="entry name" value="Sigma2 domain of RNA polymerase sigma factors"/>
    <property type="match status" value="1"/>
</dbReference>
<dbReference type="GO" id="GO:0003677">
    <property type="term" value="F:DNA binding"/>
    <property type="evidence" value="ECO:0007669"/>
    <property type="project" value="UniProtKB-KW"/>
</dbReference>
<feature type="domain" description="RNA polymerase sigma-70 region 2" evidence="5">
    <location>
        <begin position="15"/>
        <end position="80"/>
    </location>
</feature>
<dbReference type="PANTHER" id="PTHR43133">
    <property type="entry name" value="RNA POLYMERASE ECF-TYPE SIGMA FACTO"/>
    <property type="match status" value="1"/>
</dbReference>
<keyword evidence="3" id="KW-0238">DNA-binding</keyword>
<dbReference type="InterPro" id="IPR007627">
    <property type="entry name" value="RNA_pol_sigma70_r2"/>
</dbReference>
<accession>A0A9J6RE46</accession>
<dbReference type="AlphaFoldDB" id="A0A9J6RE46"/>
<dbReference type="PANTHER" id="PTHR43133:SF8">
    <property type="entry name" value="RNA POLYMERASE SIGMA FACTOR HI_1459-RELATED"/>
    <property type="match status" value="1"/>
</dbReference>
<comment type="caution">
    <text evidence="6">The sequence shown here is derived from an EMBL/GenBank/DDBJ whole genome shotgun (WGS) entry which is preliminary data.</text>
</comment>
<keyword evidence="4" id="KW-0804">Transcription</keyword>
<keyword evidence="1" id="KW-0805">Transcription regulation</keyword>
<reference evidence="6" key="1">
    <citation type="submission" date="2022-11" db="EMBL/GenBank/DDBJ databases">
        <title>WGS of Natronobacillus azotifigens 24KS-1, an anaerobic diazotrophic haloalkaliphile from soda-rich habitats.</title>
        <authorList>
            <person name="Sorokin D.Y."/>
            <person name="Merkel A.Y."/>
        </authorList>
    </citation>
    <scope>NUCLEOTIDE SEQUENCE</scope>
    <source>
        <strain evidence="6">24KS-1</strain>
    </source>
</reference>
<dbReference type="GO" id="GO:0016987">
    <property type="term" value="F:sigma factor activity"/>
    <property type="evidence" value="ECO:0007669"/>
    <property type="project" value="UniProtKB-KW"/>
</dbReference>
<keyword evidence="7" id="KW-1185">Reference proteome</keyword>
<dbReference type="GO" id="GO:0006352">
    <property type="term" value="P:DNA-templated transcription initiation"/>
    <property type="evidence" value="ECO:0007669"/>
    <property type="project" value="InterPro"/>
</dbReference>
<dbReference type="RefSeq" id="WP_268780596.1">
    <property type="nucleotide sequence ID" value="NZ_JAPRAT010000023.1"/>
</dbReference>
<evidence type="ECO:0000256" key="2">
    <source>
        <dbReference type="ARBA" id="ARBA00023082"/>
    </source>
</evidence>
<evidence type="ECO:0000256" key="4">
    <source>
        <dbReference type="ARBA" id="ARBA00023163"/>
    </source>
</evidence>
<evidence type="ECO:0000259" key="5">
    <source>
        <dbReference type="Pfam" id="PF04542"/>
    </source>
</evidence>
<gene>
    <name evidence="6" type="ORF">OWO01_11475</name>
</gene>
<dbReference type="InterPro" id="IPR039425">
    <property type="entry name" value="RNA_pol_sigma-70-like"/>
</dbReference>
<dbReference type="Proteomes" id="UP001084197">
    <property type="component" value="Unassembled WGS sequence"/>
</dbReference>
<dbReference type="EMBL" id="JAPRAT010000023">
    <property type="protein sequence ID" value="MCZ0703831.1"/>
    <property type="molecule type" value="Genomic_DNA"/>
</dbReference>
<proteinExistence type="predicted"/>
<dbReference type="InterPro" id="IPR013325">
    <property type="entry name" value="RNA_pol_sigma_r2"/>
</dbReference>
<evidence type="ECO:0000256" key="3">
    <source>
        <dbReference type="ARBA" id="ARBA00023125"/>
    </source>
</evidence>
<dbReference type="Gene3D" id="1.10.1740.10">
    <property type="match status" value="1"/>
</dbReference>
<evidence type="ECO:0000256" key="1">
    <source>
        <dbReference type="ARBA" id="ARBA00023015"/>
    </source>
</evidence>
<evidence type="ECO:0000313" key="7">
    <source>
        <dbReference type="Proteomes" id="UP001084197"/>
    </source>
</evidence>
<name>A0A9J6RE46_9BACI</name>